<gene>
    <name evidence="1" type="ORF">CEXT_648041</name>
</gene>
<reference evidence="1 2" key="1">
    <citation type="submission" date="2021-06" db="EMBL/GenBank/DDBJ databases">
        <title>Caerostris extrusa draft genome.</title>
        <authorList>
            <person name="Kono N."/>
            <person name="Arakawa K."/>
        </authorList>
    </citation>
    <scope>NUCLEOTIDE SEQUENCE [LARGE SCALE GENOMIC DNA]</scope>
</reference>
<comment type="caution">
    <text evidence="1">The sequence shown here is derived from an EMBL/GenBank/DDBJ whole genome shotgun (WGS) entry which is preliminary data.</text>
</comment>
<evidence type="ECO:0000313" key="2">
    <source>
        <dbReference type="Proteomes" id="UP001054945"/>
    </source>
</evidence>
<organism evidence="1 2">
    <name type="scientific">Caerostris extrusa</name>
    <name type="common">Bark spider</name>
    <name type="synonym">Caerostris bankana</name>
    <dbReference type="NCBI Taxonomy" id="172846"/>
    <lineage>
        <taxon>Eukaryota</taxon>
        <taxon>Metazoa</taxon>
        <taxon>Ecdysozoa</taxon>
        <taxon>Arthropoda</taxon>
        <taxon>Chelicerata</taxon>
        <taxon>Arachnida</taxon>
        <taxon>Araneae</taxon>
        <taxon>Araneomorphae</taxon>
        <taxon>Entelegynae</taxon>
        <taxon>Araneoidea</taxon>
        <taxon>Araneidae</taxon>
        <taxon>Caerostris</taxon>
    </lineage>
</organism>
<dbReference type="Proteomes" id="UP001054945">
    <property type="component" value="Unassembled WGS sequence"/>
</dbReference>
<proteinExistence type="predicted"/>
<dbReference type="EMBL" id="BPLR01001031">
    <property type="protein sequence ID" value="GIY99315.1"/>
    <property type="molecule type" value="Genomic_DNA"/>
</dbReference>
<name>A0AAV4Y009_CAEEX</name>
<evidence type="ECO:0000313" key="1">
    <source>
        <dbReference type="EMBL" id="GIY99315.1"/>
    </source>
</evidence>
<sequence length="136" mass="14671">MAVRPNCPICRNGAALVYSGLKRSMDLYAPSFPAPFNALASNCTHSNGTIQKRNGISNSAPRPNALHLAPSLFGPEEVHGFVSPLLPAPFNALTNNCPAIPAELFERNGISNSAHVLMPLHSVPKHKTFDLVYRIN</sequence>
<protein>
    <submittedName>
        <fullName evidence="1">Uncharacterized protein</fullName>
    </submittedName>
</protein>
<accession>A0AAV4Y009</accession>
<keyword evidence="2" id="KW-1185">Reference proteome</keyword>
<dbReference type="AlphaFoldDB" id="A0AAV4Y009"/>